<dbReference type="Proteomes" id="UP000325333">
    <property type="component" value="Unassembled WGS sequence"/>
</dbReference>
<comment type="caution">
    <text evidence="2">The sequence shown here is derived from an EMBL/GenBank/DDBJ whole genome shotgun (WGS) entry which is preliminary data.</text>
</comment>
<dbReference type="AlphaFoldDB" id="A0A5B0KU77"/>
<proteinExistence type="predicted"/>
<feature type="region of interest" description="Disordered" evidence="1">
    <location>
        <begin position="1"/>
        <end position="44"/>
    </location>
</feature>
<dbReference type="EMBL" id="VEWN01000010">
    <property type="protein sequence ID" value="KAA1054414.1"/>
    <property type="molecule type" value="Genomic_DNA"/>
</dbReference>
<reference evidence="2 3" key="1">
    <citation type="submission" date="2019-07" db="EMBL/GenBank/DDBJ databases">
        <title>Genome sequencing of the stress-tolerant strain Azospirillum brasilense Az19.</title>
        <authorList>
            <person name="Maroniche G.A."/>
            <person name="Garcia J.E."/>
            <person name="Pagnussat L."/>
            <person name="Amenta M."/>
            <person name="Creus C.M."/>
        </authorList>
    </citation>
    <scope>NUCLEOTIDE SEQUENCE [LARGE SCALE GENOMIC DNA]</scope>
    <source>
        <strain evidence="2 3">Az19</strain>
    </source>
</reference>
<gene>
    <name evidence="2" type="ORF">FH063_006670</name>
</gene>
<evidence type="ECO:0000256" key="1">
    <source>
        <dbReference type="SAM" id="MobiDB-lite"/>
    </source>
</evidence>
<protein>
    <submittedName>
        <fullName evidence="2">Uncharacterized protein</fullName>
    </submittedName>
</protein>
<sequence length="44" mass="5008">MITSSDKNKSENFRRNTEVNLQPHPSIYPFISSKNPAGCQSVRK</sequence>
<feature type="compositionally biased region" description="Basic and acidic residues" evidence="1">
    <location>
        <begin position="1"/>
        <end position="17"/>
    </location>
</feature>
<name>A0A5B0KU77_9PROT</name>
<evidence type="ECO:0000313" key="2">
    <source>
        <dbReference type="EMBL" id="KAA1054414.1"/>
    </source>
</evidence>
<organism evidence="2 3">
    <name type="scientific">Azospirillum argentinense</name>
    <dbReference type="NCBI Taxonomy" id="2970906"/>
    <lineage>
        <taxon>Bacteria</taxon>
        <taxon>Pseudomonadati</taxon>
        <taxon>Pseudomonadota</taxon>
        <taxon>Alphaproteobacteria</taxon>
        <taxon>Rhodospirillales</taxon>
        <taxon>Azospirillaceae</taxon>
        <taxon>Azospirillum</taxon>
    </lineage>
</organism>
<accession>A0A5B0KU77</accession>
<evidence type="ECO:0000313" key="3">
    <source>
        <dbReference type="Proteomes" id="UP000325333"/>
    </source>
</evidence>